<gene>
    <name evidence="5" type="primary">rlmH</name>
    <name evidence="6" type="ordered locus">Ornrh_0005</name>
</gene>
<evidence type="ECO:0000256" key="2">
    <source>
        <dbReference type="ARBA" id="ARBA00022679"/>
    </source>
</evidence>
<evidence type="ECO:0000313" key="7">
    <source>
        <dbReference type="Proteomes" id="UP000006051"/>
    </source>
</evidence>
<protein>
    <recommendedName>
        <fullName evidence="5">Ribosomal RNA large subunit methyltransferase H</fullName>
        <ecNumber evidence="5">2.1.1.177</ecNumber>
    </recommendedName>
    <alternativeName>
        <fullName evidence="5">23S rRNA (pseudouridine1915-N3)-methyltransferase</fullName>
    </alternativeName>
    <alternativeName>
        <fullName evidence="5">23S rRNA m3Psi1915 methyltransferase</fullName>
    </alternativeName>
    <alternativeName>
        <fullName evidence="5">rRNA (pseudouridine-N3-)-methyltransferase RlmH</fullName>
    </alternativeName>
</protein>
<dbReference type="PIRSF" id="PIRSF004505">
    <property type="entry name" value="MT_bac"/>
    <property type="match status" value="1"/>
</dbReference>
<dbReference type="NCBIfam" id="NF000990">
    <property type="entry name" value="PRK00103.2-4"/>
    <property type="match status" value="1"/>
</dbReference>
<keyword evidence="1 5" id="KW-0489">Methyltransferase</keyword>
<evidence type="ECO:0000256" key="3">
    <source>
        <dbReference type="ARBA" id="ARBA00022691"/>
    </source>
</evidence>
<evidence type="ECO:0000313" key="6">
    <source>
        <dbReference type="EMBL" id="AFL96238.1"/>
    </source>
</evidence>
<dbReference type="HAMAP" id="MF_00658">
    <property type="entry name" value="23SrRNA_methyltr_H"/>
    <property type="match status" value="1"/>
</dbReference>
<comment type="similarity">
    <text evidence="4 5">Belongs to the RNA methyltransferase RlmH family.</text>
</comment>
<dbReference type="AlphaFoldDB" id="I3ZX04"/>
<comment type="subunit">
    <text evidence="5">Homodimer.</text>
</comment>
<keyword evidence="7" id="KW-1185">Reference proteome</keyword>
<sequence length="157" mass="18463">MRITLLCMGKTDDREIVSLIEKYEKRLPRHFNYTRIELPDIKNRKNLNEEQQKLEEEKLFLSKINPTDCVVLLDERGKEYSSKKFAEWIQTQVMAAVGHLVFVVGGPYGFSTSMYQRGNASISLSKMTFTHQMVRLFFTEQVYRAYTILEGKSYHHD</sequence>
<keyword evidence="3 5" id="KW-0949">S-adenosyl-L-methionine</keyword>
<dbReference type="Proteomes" id="UP000006051">
    <property type="component" value="Chromosome"/>
</dbReference>
<dbReference type="GeneID" id="97256793"/>
<comment type="subcellular location">
    <subcellularLocation>
        <location evidence="5">Cytoplasm</location>
    </subcellularLocation>
</comment>
<name>I3ZX04_ORNRL</name>
<dbReference type="EMBL" id="CP003283">
    <property type="protein sequence ID" value="AFL96238.1"/>
    <property type="molecule type" value="Genomic_DNA"/>
</dbReference>
<dbReference type="PANTHER" id="PTHR33603:SF1">
    <property type="entry name" value="RIBOSOMAL RNA LARGE SUBUNIT METHYLTRANSFERASE H"/>
    <property type="match status" value="1"/>
</dbReference>
<dbReference type="EC" id="2.1.1.177" evidence="5"/>
<dbReference type="InterPro" id="IPR003742">
    <property type="entry name" value="RlmH-like"/>
</dbReference>
<dbReference type="HOGENOM" id="CLU_100552_2_0_10"/>
<dbReference type="GO" id="GO:0070038">
    <property type="term" value="F:rRNA (pseudouridine-N3-)-methyltransferase activity"/>
    <property type="evidence" value="ECO:0007669"/>
    <property type="project" value="UniProtKB-UniRule"/>
</dbReference>
<feature type="binding site" evidence="5">
    <location>
        <begin position="124"/>
        <end position="129"/>
    </location>
    <ligand>
        <name>S-adenosyl-L-methionine</name>
        <dbReference type="ChEBI" id="CHEBI:59789"/>
    </ligand>
</feature>
<dbReference type="eggNOG" id="COG1576">
    <property type="taxonomic scope" value="Bacteria"/>
</dbReference>
<dbReference type="InterPro" id="IPR029026">
    <property type="entry name" value="tRNA_m1G_MTases_N"/>
</dbReference>
<dbReference type="Pfam" id="PF02590">
    <property type="entry name" value="SPOUT_MTase"/>
    <property type="match status" value="1"/>
</dbReference>
<evidence type="ECO:0000256" key="1">
    <source>
        <dbReference type="ARBA" id="ARBA00022603"/>
    </source>
</evidence>
<evidence type="ECO:0000256" key="4">
    <source>
        <dbReference type="ARBA" id="ARBA00038303"/>
    </source>
</evidence>
<keyword evidence="2 5" id="KW-0808">Transferase</keyword>
<evidence type="ECO:0000256" key="5">
    <source>
        <dbReference type="HAMAP-Rule" id="MF_00658"/>
    </source>
</evidence>
<dbReference type="RefSeq" id="WP_014789868.1">
    <property type="nucleotide sequence ID" value="NC_018016.1"/>
</dbReference>
<dbReference type="SUPFAM" id="SSF75217">
    <property type="entry name" value="alpha/beta knot"/>
    <property type="match status" value="1"/>
</dbReference>
<dbReference type="GeneID" id="71568289"/>
<dbReference type="KEGG" id="orh:Ornrh_0005"/>
<dbReference type="PATRIC" id="fig|867902.3.peg.5"/>
<dbReference type="GO" id="GO:0005737">
    <property type="term" value="C:cytoplasm"/>
    <property type="evidence" value="ECO:0007669"/>
    <property type="project" value="UniProtKB-SubCell"/>
</dbReference>
<dbReference type="PANTHER" id="PTHR33603">
    <property type="entry name" value="METHYLTRANSFERASE"/>
    <property type="match status" value="1"/>
</dbReference>
<keyword evidence="5" id="KW-0963">Cytoplasm</keyword>
<accession>I3ZX04</accession>
<proteinExistence type="inferred from homology"/>
<feature type="binding site" evidence="5">
    <location>
        <position position="73"/>
    </location>
    <ligand>
        <name>S-adenosyl-L-methionine</name>
        <dbReference type="ChEBI" id="CHEBI:59789"/>
    </ligand>
</feature>
<feature type="binding site" evidence="5">
    <location>
        <position position="105"/>
    </location>
    <ligand>
        <name>S-adenosyl-L-methionine</name>
        <dbReference type="ChEBI" id="CHEBI:59789"/>
    </ligand>
</feature>
<reference evidence="6 7" key="1">
    <citation type="submission" date="2012-06" db="EMBL/GenBank/DDBJ databases">
        <title>The complete genome of Ornithobacterium rhinotracheale DSM 15997.</title>
        <authorList>
            <consortium name="US DOE Joint Genome Institute (JGI-PGF)"/>
            <person name="Lucas S."/>
            <person name="Copeland A."/>
            <person name="Lapidus A."/>
            <person name="Goodwin L."/>
            <person name="Pitluck S."/>
            <person name="Peters L."/>
            <person name="Mikhailova N."/>
            <person name="Teshima H."/>
            <person name="Kyrpides N."/>
            <person name="Mavromatis K."/>
            <person name="Pagani I."/>
            <person name="Ivanova N."/>
            <person name="Ovchinnikova G."/>
            <person name="Zeytun A."/>
            <person name="Detter J.C."/>
            <person name="Han C."/>
            <person name="Land M."/>
            <person name="Hauser L."/>
            <person name="Markowitz V."/>
            <person name="Cheng J.-F."/>
            <person name="Hugenholtz P."/>
            <person name="Woyke T."/>
            <person name="Wu D."/>
            <person name="Lang E."/>
            <person name="Kopitz M."/>
            <person name="Brambilla E."/>
            <person name="Klenk H.-P."/>
            <person name="Eisen J.A."/>
        </authorList>
    </citation>
    <scope>NUCLEOTIDE SEQUENCE [LARGE SCALE GENOMIC DNA]</scope>
    <source>
        <strain evidence="7">ATCC 51463 / DSM 15997 / CCUG 23171 / LMG 9086</strain>
    </source>
</reference>
<comment type="function">
    <text evidence="5">Specifically methylates the pseudouridine at position 1915 (m3Psi1915) in 23S rRNA.</text>
</comment>
<dbReference type="Gene3D" id="3.40.1280.10">
    <property type="match status" value="1"/>
</dbReference>
<dbReference type="CDD" id="cd18081">
    <property type="entry name" value="RlmH-like"/>
    <property type="match status" value="1"/>
</dbReference>
<organism evidence="6 7">
    <name type="scientific">Ornithobacterium rhinotracheale (strain ATCC 51463 / DSM 15997 / CCUG 23171 / CIP 104009 / LMG 9086)</name>
    <dbReference type="NCBI Taxonomy" id="867902"/>
    <lineage>
        <taxon>Bacteria</taxon>
        <taxon>Pseudomonadati</taxon>
        <taxon>Bacteroidota</taxon>
        <taxon>Flavobacteriia</taxon>
        <taxon>Flavobacteriales</taxon>
        <taxon>Weeksellaceae</taxon>
        <taxon>Ornithobacterium</taxon>
    </lineage>
</organism>
<comment type="catalytic activity">
    <reaction evidence="5">
        <text>pseudouridine(1915) in 23S rRNA + S-adenosyl-L-methionine = N(3)-methylpseudouridine(1915) in 23S rRNA + S-adenosyl-L-homocysteine + H(+)</text>
        <dbReference type="Rhea" id="RHEA:42752"/>
        <dbReference type="Rhea" id="RHEA-COMP:10221"/>
        <dbReference type="Rhea" id="RHEA-COMP:10222"/>
        <dbReference type="ChEBI" id="CHEBI:15378"/>
        <dbReference type="ChEBI" id="CHEBI:57856"/>
        <dbReference type="ChEBI" id="CHEBI:59789"/>
        <dbReference type="ChEBI" id="CHEBI:65314"/>
        <dbReference type="ChEBI" id="CHEBI:74486"/>
        <dbReference type="EC" id="2.1.1.177"/>
    </reaction>
</comment>
<dbReference type="InterPro" id="IPR029028">
    <property type="entry name" value="Alpha/beta_knot_MTases"/>
</dbReference>
<dbReference type="STRING" id="867902.Ornrh_0005"/>
<keyword evidence="5" id="KW-0698">rRNA processing</keyword>